<dbReference type="InterPro" id="IPR003877">
    <property type="entry name" value="SPRY_dom"/>
</dbReference>
<name>A0A852GXX9_9CHAR</name>
<dbReference type="Gene3D" id="2.60.120.920">
    <property type="match status" value="1"/>
</dbReference>
<dbReference type="SUPFAM" id="SSF49899">
    <property type="entry name" value="Concanavalin A-like lectins/glucanases"/>
    <property type="match status" value="1"/>
</dbReference>
<comment type="caution">
    <text evidence="2">The sequence shown here is derived from an EMBL/GenBank/DDBJ whole genome shotgun (WGS) entry which is preliminary data.</text>
</comment>
<accession>A0A852GXX9</accession>
<dbReference type="Proteomes" id="UP000620207">
    <property type="component" value="Unassembled WGS sequence"/>
</dbReference>
<sequence length="157" mass="17961">QMTPYLKTANARLYLLEDGKFVQWIPHGQDLPSNPKKFKVARCVLGSRGFILGWHCWEVEICREGMWVIGVAKESVQRQSWFPLKPEAGVWALCHNRHGYEALTSPSITPLTLHNVPQRIRICLDCQEGRVVFFDAVSKARIFAFLQASFKGETVYP</sequence>
<evidence type="ECO:0000313" key="2">
    <source>
        <dbReference type="EMBL" id="NXX04222.1"/>
    </source>
</evidence>
<feature type="non-terminal residue" evidence="2">
    <location>
        <position position="1"/>
    </location>
</feature>
<organism evidence="2 3">
    <name type="scientific">Larus smithsonianus</name>
    <name type="common">American herring gull</name>
    <dbReference type="NCBI Taxonomy" id="243888"/>
    <lineage>
        <taxon>Eukaryota</taxon>
        <taxon>Metazoa</taxon>
        <taxon>Chordata</taxon>
        <taxon>Craniata</taxon>
        <taxon>Vertebrata</taxon>
        <taxon>Euteleostomi</taxon>
        <taxon>Archelosauria</taxon>
        <taxon>Archosauria</taxon>
        <taxon>Dinosauria</taxon>
        <taxon>Saurischia</taxon>
        <taxon>Theropoda</taxon>
        <taxon>Coelurosauria</taxon>
        <taxon>Aves</taxon>
        <taxon>Neognathae</taxon>
        <taxon>Neoaves</taxon>
        <taxon>Charadriiformes</taxon>
        <taxon>Laridae</taxon>
        <taxon>Larus</taxon>
    </lineage>
</organism>
<dbReference type="AlphaFoldDB" id="A0A852GXX9"/>
<keyword evidence="3" id="KW-1185">Reference proteome</keyword>
<dbReference type="InterPro" id="IPR043136">
    <property type="entry name" value="B30.2/SPRY_sf"/>
</dbReference>
<dbReference type="PANTHER" id="PTHR24103">
    <property type="entry name" value="E3 UBIQUITIN-PROTEIN LIGASE TRIM"/>
    <property type="match status" value="1"/>
</dbReference>
<evidence type="ECO:0000259" key="1">
    <source>
        <dbReference type="PROSITE" id="PS50188"/>
    </source>
</evidence>
<dbReference type="PROSITE" id="PS50188">
    <property type="entry name" value="B302_SPRY"/>
    <property type="match status" value="1"/>
</dbReference>
<reference evidence="2" key="1">
    <citation type="submission" date="2020-02" db="EMBL/GenBank/DDBJ databases">
        <title>Bird 10,000 Genomes (B10K) Project - Family phase.</title>
        <authorList>
            <person name="Zhang G."/>
        </authorList>
    </citation>
    <scope>NUCLEOTIDE SEQUENCE</scope>
    <source>
        <strain evidence="2">B10K-DU-002-28</strain>
        <tissue evidence="2">Muscle</tissue>
    </source>
</reference>
<feature type="domain" description="B30.2/SPRY" evidence="1">
    <location>
        <begin position="1"/>
        <end position="157"/>
    </location>
</feature>
<dbReference type="InterPro" id="IPR001870">
    <property type="entry name" value="B30.2/SPRY"/>
</dbReference>
<dbReference type="SMART" id="SM00589">
    <property type="entry name" value="PRY"/>
    <property type="match status" value="1"/>
</dbReference>
<protein>
    <submittedName>
        <fullName evidence="2">BT3A1 protein</fullName>
    </submittedName>
</protein>
<dbReference type="InterPro" id="IPR006574">
    <property type="entry name" value="PRY"/>
</dbReference>
<dbReference type="Pfam" id="PF00622">
    <property type="entry name" value="SPRY"/>
    <property type="match status" value="1"/>
</dbReference>
<dbReference type="SMART" id="SM00449">
    <property type="entry name" value="SPRY"/>
    <property type="match status" value="1"/>
</dbReference>
<dbReference type="Pfam" id="PF13765">
    <property type="entry name" value="PRY"/>
    <property type="match status" value="1"/>
</dbReference>
<feature type="non-terminal residue" evidence="2">
    <location>
        <position position="157"/>
    </location>
</feature>
<proteinExistence type="predicted"/>
<dbReference type="InterPro" id="IPR013320">
    <property type="entry name" value="ConA-like_dom_sf"/>
</dbReference>
<gene>
    <name evidence="2" type="primary">Btn3a1</name>
    <name evidence="2" type="ORF">LARSMI_R10718</name>
</gene>
<dbReference type="InterPro" id="IPR050143">
    <property type="entry name" value="TRIM/RBCC"/>
</dbReference>
<dbReference type="InterPro" id="IPR003879">
    <property type="entry name" value="Butyrophylin_SPRY"/>
</dbReference>
<dbReference type="PRINTS" id="PR01407">
    <property type="entry name" value="BUTYPHLNCDUF"/>
</dbReference>
<evidence type="ECO:0000313" key="3">
    <source>
        <dbReference type="Proteomes" id="UP000620207"/>
    </source>
</evidence>
<dbReference type="EMBL" id="WAAC01014387">
    <property type="protein sequence ID" value="NXX04222.1"/>
    <property type="molecule type" value="Genomic_DNA"/>
</dbReference>